<comment type="caution">
    <text evidence="2">The sequence shown here is derived from an EMBL/GenBank/DDBJ whole genome shotgun (WGS) entry which is preliminary data.</text>
</comment>
<feature type="region of interest" description="Disordered" evidence="1">
    <location>
        <begin position="1"/>
        <end position="89"/>
    </location>
</feature>
<protein>
    <submittedName>
        <fullName evidence="2">Uncharacterized protein</fullName>
    </submittedName>
</protein>
<proteinExistence type="predicted"/>
<reference evidence="2 3" key="1">
    <citation type="submission" date="2019-06" db="EMBL/GenBank/DDBJ databases">
        <authorList>
            <person name="Broberg M."/>
        </authorList>
    </citation>
    <scope>NUCLEOTIDE SEQUENCE [LARGE SCALE GENOMIC DNA]</scope>
</reference>
<name>A0ABY6TQU4_BIOOC</name>
<sequence length="351" mass="39989">MSSKTQRHDNTTSSSDEEKRGVKRREVSRDSSMGSPNPKRPRNPSAKVGIGEIDGADSGCVCSEGKPVRAEADQETAGQEDSESTAALNWPIPDENIRAKIYDEWYPRKFHPDAIFRGPWTNLKVKVSVFVRKNFLPGYSWKNLSKEIQAEIEVWASHAQEWMESSNALRSGCFFEAWIFRLLYDHLFSPGCQDKWSCEMWKLYGQLQCSLRDENLYKLVHFAVELDLLMIYSHLWLKMEMKVPNTRKIMDFPYDDSDAATQHSFWSPEKAAKSIPQVVNFICQPSLSIHGKNVPAQHAEVWKVLARFGDNFQVQQHTLDPVVLAVNGGEDQGFEPVATALQDTDVKSEED</sequence>
<feature type="compositionally biased region" description="Basic and acidic residues" evidence="1">
    <location>
        <begin position="1"/>
        <end position="29"/>
    </location>
</feature>
<organism evidence="2 3">
    <name type="scientific">Bionectria ochroleuca</name>
    <name type="common">Gliocladium roseum</name>
    <dbReference type="NCBI Taxonomy" id="29856"/>
    <lineage>
        <taxon>Eukaryota</taxon>
        <taxon>Fungi</taxon>
        <taxon>Dikarya</taxon>
        <taxon>Ascomycota</taxon>
        <taxon>Pezizomycotina</taxon>
        <taxon>Sordariomycetes</taxon>
        <taxon>Hypocreomycetidae</taxon>
        <taxon>Hypocreales</taxon>
        <taxon>Bionectriaceae</taxon>
        <taxon>Clonostachys</taxon>
    </lineage>
</organism>
<evidence type="ECO:0000313" key="3">
    <source>
        <dbReference type="Proteomes" id="UP000766486"/>
    </source>
</evidence>
<dbReference type="Proteomes" id="UP000766486">
    <property type="component" value="Unassembled WGS sequence"/>
</dbReference>
<evidence type="ECO:0000313" key="2">
    <source>
        <dbReference type="EMBL" id="VUC20971.1"/>
    </source>
</evidence>
<dbReference type="EMBL" id="CABFNS010000316">
    <property type="protein sequence ID" value="VUC20971.1"/>
    <property type="molecule type" value="Genomic_DNA"/>
</dbReference>
<gene>
    <name evidence="2" type="ORF">CLO192961_LOCUS37016</name>
</gene>
<evidence type="ECO:0000256" key="1">
    <source>
        <dbReference type="SAM" id="MobiDB-lite"/>
    </source>
</evidence>
<keyword evidence="3" id="KW-1185">Reference proteome</keyword>
<accession>A0ABY6TQU4</accession>